<dbReference type="Proteomes" id="UP000821837">
    <property type="component" value="Chromosome 3"/>
</dbReference>
<proteinExistence type="predicted"/>
<evidence type="ECO:0000256" key="1">
    <source>
        <dbReference type="SAM" id="MobiDB-lite"/>
    </source>
</evidence>
<reference evidence="2" key="2">
    <citation type="submission" date="2021-09" db="EMBL/GenBank/DDBJ databases">
        <authorList>
            <person name="Jia N."/>
            <person name="Wang J."/>
            <person name="Shi W."/>
            <person name="Du L."/>
            <person name="Sun Y."/>
            <person name="Zhan W."/>
            <person name="Jiang J."/>
            <person name="Wang Q."/>
            <person name="Zhang B."/>
            <person name="Ji P."/>
            <person name="Sakyi L.B."/>
            <person name="Cui X."/>
            <person name="Yuan T."/>
            <person name="Jiang B."/>
            <person name="Yang W."/>
            <person name="Lam T.T.-Y."/>
            <person name="Chang Q."/>
            <person name="Ding S."/>
            <person name="Wang X."/>
            <person name="Zhu J."/>
            <person name="Ruan X."/>
            <person name="Zhao L."/>
            <person name="Wei J."/>
            <person name="Que T."/>
            <person name="Du C."/>
            <person name="Cheng J."/>
            <person name="Dai P."/>
            <person name="Han X."/>
            <person name="Huang E."/>
            <person name="Gao Y."/>
            <person name="Liu J."/>
            <person name="Shao H."/>
            <person name="Ye R."/>
            <person name="Li L."/>
            <person name="Wei W."/>
            <person name="Wang X."/>
            <person name="Wang C."/>
            <person name="Huo Q."/>
            <person name="Li W."/>
            <person name="Guo W."/>
            <person name="Chen H."/>
            <person name="Chen S."/>
            <person name="Zhou L."/>
            <person name="Zhou L."/>
            <person name="Ni X."/>
            <person name="Tian J."/>
            <person name="Zhou Y."/>
            <person name="Sheng Y."/>
            <person name="Liu T."/>
            <person name="Pan Y."/>
            <person name="Xia L."/>
            <person name="Li J."/>
            <person name="Zhao F."/>
            <person name="Cao W."/>
        </authorList>
    </citation>
    <scope>NUCLEOTIDE SEQUENCE</scope>
    <source>
        <strain evidence="2">Rsan-2018</strain>
        <tissue evidence="2">Larvae</tissue>
    </source>
</reference>
<evidence type="ECO:0000313" key="2">
    <source>
        <dbReference type="EMBL" id="KAH7961416.1"/>
    </source>
</evidence>
<gene>
    <name evidence="2" type="ORF">HPB52_008910</name>
</gene>
<name>A0A9D4PZ42_RHISA</name>
<organism evidence="2 3">
    <name type="scientific">Rhipicephalus sanguineus</name>
    <name type="common">Brown dog tick</name>
    <name type="synonym">Ixodes sanguineus</name>
    <dbReference type="NCBI Taxonomy" id="34632"/>
    <lineage>
        <taxon>Eukaryota</taxon>
        <taxon>Metazoa</taxon>
        <taxon>Ecdysozoa</taxon>
        <taxon>Arthropoda</taxon>
        <taxon>Chelicerata</taxon>
        <taxon>Arachnida</taxon>
        <taxon>Acari</taxon>
        <taxon>Parasitiformes</taxon>
        <taxon>Ixodida</taxon>
        <taxon>Ixodoidea</taxon>
        <taxon>Ixodidae</taxon>
        <taxon>Rhipicephalinae</taxon>
        <taxon>Rhipicephalus</taxon>
        <taxon>Rhipicephalus</taxon>
    </lineage>
</organism>
<keyword evidence="3" id="KW-1185">Reference proteome</keyword>
<reference evidence="2" key="1">
    <citation type="journal article" date="2020" name="Cell">
        <title>Large-Scale Comparative Analyses of Tick Genomes Elucidate Their Genetic Diversity and Vector Capacities.</title>
        <authorList>
            <consortium name="Tick Genome and Microbiome Consortium (TIGMIC)"/>
            <person name="Jia N."/>
            <person name="Wang J."/>
            <person name="Shi W."/>
            <person name="Du L."/>
            <person name="Sun Y."/>
            <person name="Zhan W."/>
            <person name="Jiang J.F."/>
            <person name="Wang Q."/>
            <person name="Zhang B."/>
            <person name="Ji P."/>
            <person name="Bell-Sakyi L."/>
            <person name="Cui X.M."/>
            <person name="Yuan T.T."/>
            <person name="Jiang B.G."/>
            <person name="Yang W.F."/>
            <person name="Lam T.T."/>
            <person name="Chang Q.C."/>
            <person name="Ding S.J."/>
            <person name="Wang X.J."/>
            <person name="Zhu J.G."/>
            <person name="Ruan X.D."/>
            <person name="Zhao L."/>
            <person name="Wei J.T."/>
            <person name="Ye R.Z."/>
            <person name="Que T.C."/>
            <person name="Du C.H."/>
            <person name="Zhou Y.H."/>
            <person name="Cheng J.X."/>
            <person name="Dai P.F."/>
            <person name="Guo W.B."/>
            <person name="Han X.H."/>
            <person name="Huang E.J."/>
            <person name="Li L.F."/>
            <person name="Wei W."/>
            <person name="Gao Y.C."/>
            <person name="Liu J.Z."/>
            <person name="Shao H.Z."/>
            <person name="Wang X."/>
            <person name="Wang C.C."/>
            <person name="Yang T.C."/>
            <person name="Huo Q.B."/>
            <person name="Li W."/>
            <person name="Chen H.Y."/>
            <person name="Chen S.E."/>
            <person name="Zhou L.G."/>
            <person name="Ni X.B."/>
            <person name="Tian J.H."/>
            <person name="Sheng Y."/>
            <person name="Liu T."/>
            <person name="Pan Y.S."/>
            <person name="Xia L.Y."/>
            <person name="Li J."/>
            <person name="Zhao F."/>
            <person name="Cao W.C."/>
        </authorList>
    </citation>
    <scope>NUCLEOTIDE SEQUENCE</scope>
    <source>
        <strain evidence="2">Rsan-2018</strain>
    </source>
</reference>
<protein>
    <submittedName>
        <fullName evidence="2">Uncharacterized protein</fullName>
    </submittedName>
</protein>
<dbReference type="AlphaFoldDB" id="A0A9D4PZ42"/>
<sequence>MATYHHIMSNDNVANHTLCPAGPNSWCKQNAAKAKVEAAVAEAALKFNACNERASEDIMKELSLNASWQSRSRIAEKDRRRMAASAKKRQTTEDFHRSLQKRHTGATNQKDYMPGAY</sequence>
<feature type="region of interest" description="Disordered" evidence="1">
    <location>
        <begin position="75"/>
        <end position="117"/>
    </location>
</feature>
<dbReference type="EMBL" id="JABSTV010001249">
    <property type="protein sequence ID" value="KAH7961416.1"/>
    <property type="molecule type" value="Genomic_DNA"/>
</dbReference>
<evidence type="ECO:0000313" key="3">
    <source>
        <dbReference type="Proteomes" id="UP000821837"/>
    </source>
</evidence>
<comment type="caution">
    <text evidence="2">The sequence shown here is derived from an EMBL/GenBank/DDBJ whole genome shotgun (WGS) entry which is preliminary data.</text>
</comment>
<accession>A0A9D4PZ42</accession>